<keyword evidence="2 7" id="KW-0813">Transport</keyword>
<dbReference type="EMBL" id="CP015401">
    <property type="protein sequence ID" value="ANU59234.1"/>
    <property type="molecule type" value="Genomic_DNA"/>
</dbReference>
<dbReference type="InterPro" id="IPR037066">
    <property type="entry name" value="Plug_dom_sf"/>
</dbReference>
<dbReference type="Proteomes" id="UP000092631">
    <property type="component" value="Chromosome"/>
</dbReference>
<dbReference type="SUPFAM" id="SSF56935">
    <property type="entry name" value="Porins"/>
    <property type="match status" value="1"/>
</dbReference>
<dbReference type="InterPro" id="IPR008969">
    <property type="entry name" value="CarboxyPept-like_regulatory"/>
</dbReference>
<evidence type="ECO:0000256" key="7">
    <source>
        <dbReference type="PROSITE-ProRule" id="PRU01360"/>
    </source>
</evidence>
<keyword evidence="3 7" id="KW-1134">Transmembrane beta strand</keyword>
<comment type="subcellular location">
    <subcellularLocation>
        <location evidence="1 7">Cell outer membrane</location>
        <topology evidence="1 7">Multi-pass membrane protein</topology>
    </subcellularLocation>
</comment>
<dbReference type="PROSITE" id="PS52016">
    <property type="entry name" value="TONB_DEPENDENT_REC_3"/>
    <property type="match status" value="1"/>
</dbReference>
<evidence type="ECO:0000256" key="8">
    <source>
        <dbReference type="SAM" id="SignalP"/>
    </source>
</evidence>
<evidence type="ECO:0000313" key="11">
    <source>
        <dbReference type="Proteomes" id="UP000092631"/>
    </source>
</evidence>
<dbReference type="Pfam" id="PF13715">
    <property type="entry name" value="CarbopepD_reg_2"/>
    <property type="match status" value="1"/>
</dbReference>
<dbReference type="KEGG" id="bcae:A4V03_18100"/>
<dbReference type="OrthoDB" id="9768177at2"/>
<keyword evidence="11" id="KW-1185">Reference proteome</keyword>
<dbReference type="Gene3D" id="2.170.130.10">
    <property type="entry name" value="TonB-dependent receptor, plug domain"/>
    <property type="match status" value="1"/>
</dbReference>
<feature type="signal peptide" evidence="8">
    <location>
        <begin position="1"/>
        <end position="23"/>
    </location>
</feature>
<name>A0A1C7H3T3_9BACE</name>
<evidence type="ECO:0000259" key="9">
    <source>
        <dbReference type="Pfam" id="PF07715"/>
    </source>
</evidence>
<gene>
    <name evidence="10" type="ORF">A4V03_18100</name>
</gene>
<dbReference type="NCBIfam" id="TIGR04057">
    <property type="entry name" value="SusC_RagA_signa"/>
    <property type="match status" value="1"/>
</dbReference>
<sequence>MNKITIFSLTLLFALILPLFANAQVTVKGIVTDESGVPLVGVSVRYKELPQVGVTTDIDGKFSIKEMKEGKTLVFSYIGMKNVEHLLKGATPFIKIKMESATSELDQVVVTGYTQTTFKKMTGSVGIISADQLKDQAQPTVDALMQGKIAGVAVSAISGQPGSTQKIRIRGTNTITGDGEPLWVIDGVPMQSGSTDMPTSAEIKSGQFDDLFMNGVAGINPSDIESITILKDASAAAIYGSRAAGGVIVVTTKKGKSGKVQINYSGNVSVTLPPQRNYSLMNSQEKLAYEQGLWDEFSAPGFEAGANDYPVVGVVGIIRAGRGKFTGWSKEQQDTYIEELGKTNTDWYDELFRNSVSTTHNLSINGGGDKYTYYTSLAYTRNAGLLKNNDYDRYNLTANLSMHPSQKVKIDFGASMSYQYSKSPALNSLDPFQYAYFANPYESPYNEDGSYRADETYYALGEYNNKKTSSKIIPDCGFNVLREMDETSSRTKNIKTMVRAGIDYSIINHLRFVGLASYTYSTNRLKEIYGKNTKAALDNRLSIDNNTNKEYASILQRNVDNESYMVRGHFTYDDSFGDHSVSLIAGAEFRGSKSDGLYSKRYGYDEITGNAITPLPDDPTGVGYEKLKAYLAAIDGSNGETWSEQRFVSFYASADYYYKNKYVLNVSFRTDGSSNFGSDKQFNPNWAAGAAWNVSEEDFMAPLKPALNRLTLRIATGFTGNINRSVSPQMIISYYDDYRNISNNIYHIGKVVSPPNPNLRWEKTQDVKVALDFGMFNDRLTGIVEGYYRKSKDIVTGVQVLSSTGFTQQKYNTANIDNKGIEATLNGIPVKTKDFNLSLSANIAYNKNKVTKYKASYSSMGYNNLWEGYPVDAIYSGRYTGIDPETGLYTYQLRPDAEIRTATDLNKPDNYRYYLGTSEAPVTGGFNVTAEYKGIRLSVNGTFATGAKNFEFIKSPTSASTVSGNGVFNYTEREQVFQNDLFAQHLNVPKAAADRWTPNNTNGTYPRVWNPFGEVYGFGYYNPMHKEITHGAFLTNLSYARIKSIILGYTLPKKLISSSALSNVDFSLSLNNFFTFTSYSGMDPETPGATYPISRSVMFSVNVGF</sequence>
<dbReference type="Gene3D" id="2.40.170.20">
    <property type="entry name" value="TonB-dependent receptor, beta-barrel domain"/>
    <property type="match status" value="1"/>
</dbReference>
<dbReference type="InterPro" id="IPR039426">
    <property type="entry name" value="TonB-dep_rcpt-like"/>
</dbReference>
<keyword evidence="6 7" id="KW-0998">Cell outer membrane</keyword>
<organism evidence="10 11">
    <name type="scientific">Bacteroides caecimuris</name>
    <dbReference type="NCBI Taxonomy" id="1796613"/>
    <lineage>
        <taxon>Bacteria</taxon>
        <taxon>Pseudomonadati</taxon>
        <taxon>Bacteroidota</taxon>
        <taxon>Bacteroidia</taxon>
        <taxon>Bacteroidales</taxon>
        <taxon>Bacteroidaceae</taxon>
        <taxon>Bacteroides</taxon>
    </lineage>
</organism>
<keyword evidence="4 7" id="KW-0812">Transmembrane</keyword>
<dbReference type="InterPro" id="IPR012910">
    <property type="entry name" value="Plug_dom"/>
</dbReference>
<dbReference type="InterPro" id="IPR023997">
    <property type="entry name" value="TonB-dep_OMP_SusC/RagA_CS"/>
</dbReference>
<dbReference type="AlphaFoldDB" id="A0A1C7H3T3"/>
<evidence type="ECO:0000256" key="5">
    <source>
        <dbReference type="ARBA" id="ARBA00023136"/>
    </source>
</evidence>
<evidence type="ECO:0000256" key="6">
    <source>
        <dbReference type="ARBA" id="ARBA00023237"/>
    </source>
</evidence>
<protein>
    <submittedName>
        <fullName evidence="10">SusC/RagA family protein</fullName>
    </submittedName>
</protein>
<dbReference type="NCBIfam" id="TIGR04056">
    <property type="entry name" value="OMP_RagA_SusC"/>
    <property type="match status" value="1"/>
</dbReference>
<accession>A0A1C7H3T3</accession>
<evidence type="ECO:0000256" key="2">
    <source>
        <dbReference type="ARBA" id="ARBA00022448"/>
    </source>
</evidence>
<keyword evidence="8" id="KW-0732">Signal</keyword>
<dbReference type="GO" id="GO:0009279">
    <property type="term" value="C:cell outer membrane"/>
    <property type="evidence" value="ECO:0007669"/>
    <property type="project" value="UniProtKB-SubCell"/>
</dbReference>
<proteinExistence type="inferred from homology"/>
<reference evidence="11" key="1">
    <citation type="submission" date="2016-04" db="EMBL/GenBank/DDBJ databases">
        <title>Complete Genome Sequences of Twelve Strains of a Stable Defined Moderately Diverse Mouse Microbiota 2 (sDMDMm2).</title>
        <authorList>
            <person name="Uchimura Y."/>
            <person name="Wyss M."/>
            <person name="Brugiroux S."/>
            <person name="Limenitakis J.P."/>
            <person name="Stecher B."/>
            <person name="McCoy K.D."/>
            <person name="Macpherson A.J."/>
        </authorList>
    </citation>
    <scope>NUCLEOTIDE SEQUENCE [LARGE SCALE GENOMIC DNA]</scope>
    <source>
        <strain evidence="11">I48</strain>
    </source>
</reference>
<dbReference type="SUPFAM" id="SSF49464">
    <property type="entry name" value="Carboxypeptidase regulatory domain-like"/>
    <property type="match status" value="1"/>
</dbReference>
<evidence type="ECO:0000256" key="4">
    <source>
        <dbReference type="ARBA" id="ARBA00022692"/>
    </source>
</evidence>
<keyword evidence="5 7" id="KW-0472">Membrane</keyword>
<dbReference type="InterPro" id="IPR023996">
    <property type="entry name" value="TonB-dep_OMP_SusC/RagA"/>
</dbReference>
<feature type="chain" id="PRO_5008886921" evidence="8">
    <location>
        <begin position="24"/>
        <end position="1105"/>
    </location>
</feature>
<feature type="domain" description="TonB-dependent receptor plug" evidence="9">
    <location>
        <begin position="119"/>
        <end position="247"/>
    </location>
</feature>
<dbReference type="RefSeq" id="WP_065539884.1">
    <property type="nucleotide sequence ID" value="NZ_CAPUCN010000021.1"/>
</dbReference>
<dbReference type="InterPro" id="IPR036942">
    <property type="entry name" value="Beta-barrel_TonB_sf"/>
</dbReference>
<comment type="similarity">
    <text evidence="7">Belongs to the TonB-dependent receptor family.</text>
</comment>
<dbReference type="Pfam" id="PF07715">
    <property type="entry name" value="Plug"/>
    <property type="match status" value="1"/>
</dbReference>
<evidence type="ECO:0000313" key="10">
    <source>
        <dbReference type="EMBL" id="ANU59234.1"/>
    </source>
</evidence>
<evidence type="ECO:0000256" key="3">
    <source>
        <dbReference type="ARBA" id="ARBA00022452"/>
    </source>
</evidence>
<evidence type="ECO:0000256" key="1">
    <source>
        <dbReference type="ARBA" id="ARBA00004571"/>
    </source>
</evidence>